<dbReference type="PANTHER" id="PTHR24228">
    <property type="entry name" value="B2 BRADYKININ RECEPTOR/ANGIOTENSIN II RECEPTOR"/>
    <property type="match status" value="1"/>
</dbReference>
<evidence type="ECO:0000256" key="8">
    <source>
        <dbReference type="ARBA" id="ARBA00023224"/>
    </source>
</evidence>
<keyword evidence="3" id="KW-0812">Transmembrane</keyword>
<dbReference type="EMBL" id="CAIIXF020000001">
    <property type="protein sequence ID" value="CAH1772713.1"/>
    <property type="molecule type" value="Genomic_DNA"/>
</dbReference>
<dbReference type="Gene3D" id="1.20.1070.10">
    <property type="entry name" value="Rhodopsin 7-helix transmembrane proteins"/>
    <property type="match status" value="1"/>
</dbReference>
<protein>
    <submittedName>
        <fullName evidence="9">Uncharacterized protein</fullName>
    </submittedName>
</protein>
<proteinExistence type="predicted"/>
<keyword evidence="7" id="KW-0675">Receptor</keyword>
<evidence type="ECO:0000256" key="3">
    <source>
        <dbReference type="ARBA" id="ARBA00022692"/>
    </source>
</evidence>
<evidence type="ECO:0000256" key="5">
    <source>
        <dbReference type="ARBA" id="ARBA00023040"/>
    </source>
</evidence>
<dbReference type="CDD" id="cd00637">
    <property type="entry name" value="7tm_classA_rhodopsin-like"/>
    <property type="match status" value="1"/>
</dbReference>
<dbReference type="PANTHER" id="PTHR24228:SF59">
    <property type="entry name" value="NEUROPEPTIDE RECEPTOR 15"/>
    <property type="match status" value="1"/>
</dbReference>
<dbReference type="GO" id="GO:0005886">
    <property type="term" value="C:plasma membrane"/>
    <property type="evidence" value="ECO:0007669"/>
    <property type="project" value="UniProtKB-SubCell"/>
</dbReference>
<evidence type="ECO:0000256" key="7">
    <source>
        <dbReference type="ARBA" id="ARBA00023170"/>
    </source>
</evidence>
<dbReference type="GO" id="GO:0004930">
    <property type="term" value="F:G protein-coupled receptor activity"/>
    <property type="evidence" value="ECO:0007669"/>
    <property type="project" value="UniProtKB-KW"/>
</dbReference>
<gene>
    <name evidence="9" type="ORF">OFUS_LOCUS429</name>
</gene>
<feature type="non-terminal residue" evidence="9">
    <location>
        <position position="216"/>
    </location>
</feature>
<evidence type="ECO:0000256" key="4">
    <source>
        <dbReference type="ARBA" id="ARBA00022989"/>
    </source>
</evidence>
<organism evidence="9 10">
    <name type="scientific">Owenia fusiformis</name>
    <name type="common">Polychaete worm</name>
    <dbReference type="NCBI Taxonomy" id="6347"/>
    <lineage>
        <taxon>Eukaryota</taxon>
        <taxon>Metazoa</taxon>
        <taxon>Spiralia</taxon>
        <taxon>Lophotrochozoa</taxon>
        <taxon>Annelida</taxon>
        <taxon>Polychaeta</taxon>
        <taxon>Sedentaria</taxon>
        <taxon>Canalipalpata</taxon>
        <taxon>Sabellida</taxon>
        <taxon>Oweniida</taxon>
        <taxon>Oweniidae</taxon>
        <taxon>Owenia</taxon>
    </lineage>
</organism>
<dbReference type="Proteomes" id="UP000749559">
    <property type="component" value="Unassembled WGS sequence"/>
</dbReference>
<keyword evidence="8" id="KW-0807">Transducer</keyword>
<evidence type="ECO:0000313" key="9">
    <source>
        <dbReference type="EMBL" id="CAH1772713.1"/>
    </source>
</evidence>
<keyword evidence="10" id="KW-1185">Reference proteome</keyword>
<dbReference type="InterPro" id="IPR017452">
    <property type="entry name" value="GPCR_Rhodpsn_7TM"/>
</dbReference>
<dbReference type="AlphaFoldDB" id="A0A8J1USD0"/>
<keyword evidence="4" id="KW-1133">Transmembrane helix</keyword>
<evidence type="ECO:0000256" key="6">
    <source>
        <dbReference type="ARBA" id="ARBA00023136"/>
    </source>
</evidence>
<reference evidence="9" key="1">
    <citation type="submission" date="2022-03" db="EMBL/GenBank/DDBJ databases">
        <authorList>
            <person name="Martin C."/>
        </authorList>
    </citation>
    <scope>NUCLEOTIDE SEQUENCE</scope>
</reference>
<keyword evidence="5" id="KW-0297">G-protein coupled receptor</keyword>
<evidence type="ECO:0000313" key="10">
    <source>
        <dbReference type="Proteomes" id="UP000749559"/>
    </source>
</evidence>
<dbReference type="Pfam" id="PF00001">
    <property type="entry name" value="7tm_1"/>
    <property type="match status" value="1"/>
</dbReference>
<comment type="caution">
    <text evidence="9">The sequence shown here is derived from an EMBL/GenBank/DDBJ whole genome shotgun (WGS) entry which is preliminary data.</text>
</comment>
<accession>A0A8J1USD0</accession>
<evidence type="ECO:0000256" key="2">
    <source>
        <dbReference type="ARBA" id="ARBA00022475"/>
    </source>
</evidence>
<dbReference type="InterPro" id="IPR000276">
    <property type="entry name" value="GPCR_Rhodpsn"/>
</dbReference>
<name>A0A8J1USD0_OWEFU</name>
<keyword evidence="6" id="KW-0472">Membrane</keyword>
<keyword evidence="2" id="KW-1003">Cell membrane</keyword>
<evidence type="ECO:0000256" key="1">
    <source>
        <dbReference type="ARBA" id="ARBA00004651"/>
    </source>
</evidence>
<sequence length="216" mass="24299">MIISKNLRKSKDFMIFSLALSGLIITIVTHPISIYTTYFGNGNSEAVEGLLCDVVSHCLVISIGATWYSSSLMALNCFYSTRPHSKMRIILQSRLCIIFLLVLAWLIPTVITVIPHIAGYALPAYAPVWGVCQTLMRAPRKENITNSAIIVVVFLMAFNMIVCSFFYAKLLVFLYRRTVIFSNSAVQGQFERTCKQMILMFFLMVVCLLPLTIVGF</sequence>
<dbReference type="SUPFAM" id="SSF81321">
    <property type="entry name" value="Family A G protein-coupled receptor-like"/>
    <property type="match status" value="1"/>
</dbReference>
<dbReference type="PROSITE" id="PS50262">
    <property type="entry name" value="G_PROTEIN_RECEP_F1_2"/>
    <property type="match status" value="1"/>
</dbReference>
<comment type="subcellular location">
    <subcellularLocation>
        <location evidence="1">Cell membrane</location>
        <topology evidence="1">Multi-pass membrane protein</topology>
    </subcellularLocation>
</comment>